<feature type="region of interest" description="Disordered" evidence="12">
    <location>
        <begin position="210"/>
        <end position="248"/>
    </location>
</feature>
<evidence type="ECO:0000256" key="12">
    <source>
        <dbReference type="SAM" id="MobiDB-lite"/>
    </source>
</evidence>
<feature type="compositionally biased region" description="Basic residues" evidence="12">
    <location>
        <begin position="226"/>
        <end position="238"/>
    </location>
</feature>
<dbReference type="Proteomes" id="UP001152320">
    <property type="component" value="Chromosome 5"/>
</dbReference>
<evidence type="ECO:0000256" key="5">
    <source>
        <dbReference type="ARBA" id="ARBA00022475"/>
    </source>
</evidence>
<feature type="region of interest" description="Disordered" evidence="12">
    <location>
        <begin position="678"/>
        <end position="736"/>
    </location>
</feature>
<keyword evidence="11 13" id="KW-0472">Membrane</keyword>
<evidence type="ECO:0000256" key="6">
    <source>
        <dbReference type="ARBA" id="ARBA00022553"/>
    </source>
</evidence>
<feature type="region of interest" description="Disordered" evidence="12">
    <location>
        <begin position="608"/>
        <end position="641"/>
    </location>
</feature>
<feature type="compositionally biased region" description="Basic residues" evidence="12">
    <location>
        <begin position="705"/>
        <end position="714"/>
    </location>
</feature>
<evidence type="ECO:0000256" key="10">
    <source>
        <dbReference type="ARBA" id="ARBA00022989"/>
    </source>
</evidence>
<protein>
    <submittedName>
        <fullName evidence="14">Junctophilin-1</fullName>
    </submittedName>
</protein>
<feature type="transmembrane region" description="Helical" evidence="13">
    <location>
        <begin position="783"/>
        <end position="806"/>
    </location>
</feature>
<dbReference type="GO" id="GO:0005789">
    <property type="term" value="C:endoplasmic reticulum membrane"/>
    <property type="evidence" value="ECO:0007669"/>
    <property type="project" value="UniProtKB-SubCell"/>
</dbReference>
<dbReference type="PANTHER" id="PTHR23085">
    <property type="entry name" value="GH28348P"/>
    <property type="match status" value="1"/>
</dbReference>
<dbReference type="FunFam" id="2.20.110.10:FF:000003">
    <property type="entry name" value="Junctophilin"/>
    <property type="match status" value="1"/>
</dbReference>
<dbReference type="InterPro" id="IPR003409">
    <property type="entry name" value="MORN"/>
</dbReference>
<comment type="caution">
    <text evidence="14">The sequence shown here is derived from an EMBL/GenBank/DDBJ whole genome shotgun (WGS) entry which is preliminary data.</text>
</comment>
<dbReference type="SUPFAM" id="SSF82185">
    <property type="entry name" value="Histone H3 K4-specific methyltransferase SET7/9 N-terminal domain"/>
    <property type="match status" value="2"/>
</dbReference>
<keyword evidence="5" id="KW-1003">Cell membrane</keyword>
<dbReference type="GO" id="GO:0030314">
    <property type="term" value="C:junctional membrane complex"/>
    <property type="evidence" value="ECO:0007669"/>
    <property type="project" value="InterPro"/>
</dbReference>
<dbReference type="EMBL" id="JAIZAY010000005">
    <property type="protein sequence ID" value="KAJ8042446.1"/>
    <property type="molecule type" value="Genomic_DNA"/>
</dbReference>
<keyword evidence="7 13" id="KW-0812">Transmembrane</keyword>
<feature type="region of interest" description="Disordered" evidence="12">
    <location>
        <begin position="489"/>
        <end position="586"/>
    </location>
</feature>
<evidence type="ECO:0000256" key="2">
    <source>
        <dbReference type="ARBA" id="ARBA00004184"/>
    </source>
</evidence>
<dbReference type="AlphaFoldDB" id="A0A9Q1CBV6"/>
<keyword evidence="15" id="KW-1185">Reference proteome</keyword>
<evidence type="ECO:0000256" key="11">
    <source>
        <dbReference type="ARBA" id="ARBA00023136"/>
    </source>
</evidence>
<accession>A0A9Q1CBV6</accession>
<proteinExistence type="inferred from homology"/>
<evidence type="ECO:0000256" key="7">
    <source>
        <dbReference type="ARBA" id="ARBA00022692"/>
    </source>
</evidence>
<name>A0A9Q1CBV6_HOLLE</name>
<sequence>MIRANPSSMNGGRFDFSDGGSYCGGWEEGKAHGYGVCTGPSGKGEYSGAWNFGFEVIGVYTWPNGSTYEGMWENGMRSGLGVETKGRWIYRGEWTSGFKGKYGVIQSSSSGARYEGTWSSGLQDGYGVETYADGGIYQGQWVGGMRHGYGIRSSVPYGMAAIARPALRTSLTSLRSEQENGSVASVTTENFGQRGGFCLEVNDDNQSDIESVKTTSTFRRTDSKRSNRKLGWRSKRKKDKVESTAETPVGSVSSLRAHLFHQDSLRSNESTFSTGSIESSTYDGETVPLQEETMADDVTETYMGEWKQDKRSGYGISQRSDGYVYIGEWHNNKRHGYGVFTYPDGKREEGKWKNNMLVSSGKKKVFVMGAKKLSERVEKAIALARQSSSTARQKADIAISKAAYAKGKAESANGPASEARQESIKCKMYTKELLVTLPEKGARHLLTGINFSFDNTETDQKFDRKKSFFGRHIPVLDRKHHMKGTAVYADPHSRHHQPPKLPDRSVQGNGVSNEWDGRGVSPIPETSMRESRSVGNLIDGSPPPRRRPGPPPRQMSHGFQVETRPVDVSPRVERQDQLYQSYSRDRDRDYNDYDRLVYDMHKDRSVAELTPDSGISTTSDSDRMRGVRPSFHKQRSIGKRQYSLQDEDYYSRHDDHHLQHHYDDDYLRDRDIDRYYDEDSELYSNPSYVDSTHYDEDEEEEVRKKQQQKQKKKGKFTDHTQTQSKSDVPPGHYRSIQGSFQRGYRIKYLPKTDSVEEETKEDELDGDGALVSKKKQHWSASKGLILLVLLLNIGFTILFTSLFLQMEEDGGWDNWP</sequence>
<evidence type="ECO:0000256" key="8">
    <source>
        <dbReference type="ARBA" id="ARBA00022737"/>
    </source>
</evidence>
<dbReference type="SMART" id="SM00698">
    <property type="entry name" value="MORN"/>
    <property type="match status" value="7"/>
</dbReference>
<evidence type="ECO:0000256" key="13">
    <source>
        <dbReference type="SAM" id="Phobius"/>
    </source>
</evidence>
<evidence type="ECO:0000256" key="1">
    <source>
        <dbReference type="ARBA" id="ARBA00004163"/>
    </source>
</evidence>
<dbReference type="Pfam" id="PF02493">
    <property type="entry name" value="MORN"/>
    <property type="match status" value="7"/>
</dbReference>
<dbReference type="FunFam" id="2.20.110.10:FF:000001">
    <property type="entry name" value="Junctophilin"/>
    <property type="match status" value="1"/>
</dbReference>
<dbReference type="OrthoDB" id="284854at2759"/>
<dbReference type="InterPro" id="IPR017191">
    <property type="entry name" value="Junctophilin"/>
</dbReference>
<keyword evidence="9" id="KW-0256">Endoplasmic reticulum</keyword>
<evidence type="ECO:0000313" key="15">
    <source>
        <dbReference type="Proteomes" id="UP001152320"/>
    </source>
</evidence>
<keyword evidence="8" id="KW-0677">Repeat</keyword>
<dbReference type="PANTHER" id="PTHR23085:SF16">
    <property type="entry name" value="GH28348P"/>
    <property type="match status" value="1"/>
</dbReference>
<evidence type="ECO:0000256" key="9">
    <source>
        <dbReference type="ARBA" id="ARBA00022824"/>
    </source>
</evidence>
<dbReference type="GO" id="GO:0005886">
    <property type="term" value="C:plasma membrane"/>
    <property type="evidence" value="ECO:0007669"/>
    <property type="project" value="UniProtKB-SubCell"/>
</dbReference>
<dbReference type="Gene3D" id="2.20.110.10">
    <property type="entry name" value="Histone H3 K4-specific methyltransferase SET7/9 N-terminal domain"/>
    <property type="match status" value="3"/>
</dbReference>
<comment type="subcellular location">
    <subcellularLocation>
        <location evidence="3">Cell membrane</location>
    </subcellularLocation>
    <subcellularLocation>
        <location evidence="2">Endomembrane system</location>
        <topology evidence="2">Peripheral membrane protein</topology>
    </subcellularLocation>
    <subcellularLocation>
        <location evidence="1">Endoplasmic reticulum membrane</location>
        <topology evidence="1">Single-pass type IV membrane protein</topology>
    </subcellularLocation>
</comment>
<organism evidence="14 15">
    <name type="scientific">Holothuria leucospilota</name>
    <name type="common">Black long sea cucumber</name>
    <name type="synonym">Mertensiothuria leucospilota</name>
    <dbReference type="NCBI Taxonomy" id="206669"/>
    <lineage>
        <taxon>Eukaryota</taxon>
        <taxon>Metazoa</taxon>
        <taxon>Echinodermata</taxon>
        <taxon>Eleutherozoa</taxon>
        <taxon>Echinozoa</taxon>
        <taxon>Holothuroidea</taxon>
        <taxon>Aspidochirotacea</taxon>
        <taxon>Aspidochirotida</taxon>
        <taxon>Holothuriidae</taxon>
        <taxon>Holothuria</taxon>
    </lineage>
</organism>
<reference evidence="14" key="1">
    <citation type="submission" date="2021-10" db="EMBL/GenBank/DDBJ databases">
        <title>Tropical sea cucumber genome reveals ecological adaptation and Cuvierian tubules defense mechanism.</title>
        <authorList>
            <person name="Chen T."/>
        </authorList>
    </citation>
    <scope>NUCLEOTIDE SEQUENCE</scope>
    <source>
        <strain evidence="14">Nanhai2018</strain>
        <tissue evidence="14">Muscle</tissue>
    </source>
</reference>
<gene>
    <name evidence="14" type="ORF">HOLleu_13507</name>
</gene>
<keyword evidence="6" id="KW-0597">Phosphoprotein</keyword>
<comment type="similarity">
    <text evidence="4">Belongs to the junctophilin family.</text>
</comment>
<evidence type="ECO:0000256" key="3">
    <source>
        <dbReference type="ARBA" id="ARBA00004236"/>
    </source>
</evidence>
<keyword evidence="10 13" id="KW-1133">Transmembrane helix</keyword>
<evidence type="ECO:0000313" key="14">
    <source>
        <dbReference type="EMBL" id="KAJ8042446.1"/>
    </source>
</evidence>
<evidence type="ECO:0000256" key="4">
    <source>
        <dbReference type="ARBA" id="ARBA00008599"/>
    </source>
</evidence>